<gene>
    <name evidence="3" type="ORF">ACFPFM_03480</name>
</gene>
<organism evidence="3 4">
    <name type="scientific">Saccharothrix xinjiangensis</name>
    <dbReference type="NCBI Taxonomy" id="204798"/>
    <lineage>
        <taxon>Bacteria</taxon>
        <taxon>Bacillati</taxon>
        <taxon>Actinomycetota</taxon>
        <taxon>Actinomycetes</taxon>
        <taxon>Pseudonocardiales</taxon>
        <taxon>Pseudonocardiaceae</taxon>
        <taxon>Saccharothrix</taxon>
    </lineage>
</organism>
<evidence type="ECO:0000313" key="4">
    <source>
        <dbReference type="Proteomes" id="UP001595833"/>
    </source>
</evidence>
<evidence type="ECO:0008006" key="5">
    <source>
        <dbReference type="Google" id="ProtNLM"/>
    </source>
</evidence>
<evidence type="ECO:0000313" key="3">
    <source>
        <dbReference type="EMBL" id="MFC5052813.1"/>
    </source>
</evidence>
<protein>
    <recommendedName>
        <fullName evidence="5">LppP/LprE lipoprotein</fullName>
    </recommendedName>
</protein>
<dbReference type="Proteomes" id="UP001595833">
    <property type="component" value="Unassembled WGS sequence"/>
</dbReference>
<dbReference type="RefSeq" id="WP_344037834.1">
    <property type="nucleotide sequence ID" value="NZ_BAAAKE010000009.1"/>
</dbReference>
<feature type="compositionally biased region" description="Pro residues" evidence="1">
    <location>
        <begin position="49"/>
        <end position="58"/>
    </location>
</feature>
<evidence type="ECO:0000256" key="2">
    <source>
        <dbReference type="SAM" id="SignalP"/>
    </source>
</evidence>
<feature type="region of interest" description="Disordered" evidence="1">
    <location>
        <begin position="38"/>
        <end position="58"/>
    </location>
</feature>
<dbReference type="EMBL" id="JBHSJB010000004">
    <property type="protein sequence ID" value="MFC5052813.1"/>
    <property type="molecule type" value="Genomic_DNA"/>
</dbReference>
<feature type="signal peptide" evidence="2">
    <location>
        <begin position="1"/>
        <end position="24"/>
    </location>
</feature>
<comment type="caution">
    <text evidence="3">The sequence shown here is derived from an EMBL/GenBank/DDBJ whole genome shotgun (WGS) entry which is preliminary data.</text>
</comment>
<sequence>MTLLRGGALAGAVVLAGVVATGCAARVDEAGASLPRAPLTTAFPTTTPTTPPPTFVPPNGPCQTRFEVAEAAEAAEATPAPPTSGRVRVPADAPPNHVDNNRWKHRAPLPLGPHAAAVAVAERLRPVLERLCGSGDFARESTLSALTGTGRAADEVYAWPFDPPLAEPTPGVVYGIHLGDRACVIGSLRPGEVLIRVDGTTREGTCHEPSSH</sequence>
<dbReference type="PROSITE" id="PS51257">
    <property type="entry name" value="PROKAR_LIPOPROTEIN"/>
    <property type="match status" value="1"/>
</dbReference>
<reference evidence="4" key="1">
    <citation type="journal article" date="2019" name="Int. J. Syst. Evol. Microbiol.">
        <title>The Global Catalogue of Microorganisms (GCM) 10K type strain sequencing project: providing services to taxonomists for standard genome sequencing and annotation.</title>
        <authorList>
            <consortium name="The Broad Institute Genomics Platform"/>
            <consortium name="The Broad Institute Genome Sequencing Center for Infectious Disease"/>
            <person name="Wu L."/>
            <person name="Ma J."/>
        </authorList>
    </citation>
    <scope>NUCLEOTIDE SEQUENCE [LARGE SCALE GENOMIC DNA]</scope>
    <source>
        <strain evidence="4">KCTC 12848</strain>
    </source>
</reference>
<feature type="chain" id="PRO_5045535131" description="LppP/LprE lipoprotein" evidence="2">
    <location>
        <begin position="25"/>
        <end position="212"/>
    </location>
</feature>
<name>A0ABV9XS81_9PSEU</name>
<proteinExistence type="predicted"/>
<feature type="compositionally biased region" description="Low complexity" evidence="1">
    <location>
        <begin position="38"/>
        <end position="48"/>
    </location>
</feature>
<keyword evidence="2" id="KW-0732">Signal</keyword>
<evidence type="ECO:0000256" key="1">
    <source>
        <dbReference type="SAM" id="MobiDB-lite"/>
    </source>
</evidence>
<accession>A0ABV9XS81</accession>
<keyword evidence="4" id="KW-1185">Reference proteome</keyword>